<feature type="active site" evidence="11">
    <location>
        <position position="136"/>
    </location>
</feature>
<evidence type="ECO:0000256" key="9">
    <source>
        <dbReference type="ARBA" id="ARBA00023049"/>
    </source>
</evidence>
<reference evidence="13 14" key="1">
    <citation type="submission" date="2012-01" db="EMBL/GenBank/DDBJ databases">
        <title>Improved High-Quality Draft sequence of Metallosphaera yellowstonensis MK1.</title>
        <authorList>
            <consortium name="US DOE Joint Genome Institute"/>
            <person name="Lucas S."/>
            <person name="Han J."/>
            <person name="Cheng J.-F."/>
            <person name="Goodwin L."/>
            <person name="Pitluck S."/>
            <person name="Peters L."/>
            <person name="Teshima H."/>
            <person name="Detter J.C."/>
            <person name="Han C."/>
            <person name="Tapia R."/>
            <person name="Land M."/>
            <person name="Hauser L."/>
            <person name="Kyrpides N."/>
            <person name="Kozubal M."/>
            <person name="Macur R.E."/>
            <person name="Jay Z."/>
            <person name="Inskeep W."/>
            <person name="Woyke T."/>
        </authorList>
    </citation>
    <scope>NUCLEOTIDE SEQUENCE [LARGE SCALE GENOMIC DNA]</scope>
    <source>
        <strain evidence="13 14">MK1</strain>
    </source>
</reference>
<feature type="binding site" evidence="11">
    <location>
        <position position="135"/>
    </location>
    <ligand>
        <name>Zn(2+)</name>
        <dbReference type="ChEBI" id="CHEBI:29105"/>
        <note>catalytic</note>
    </ligand>
</feature>
<dbReference type="InterPro" id="IPR022919">
    <property type="entry name" value="Pept_M48_protease_HtpX"/>
</dbReference>
<accession>H2C4K9</accession>
<keyword evidence="2 11" id="KW-1003">Cell membrane</keyword>
<dbReference type="GO" id="GO:0004222">
    <property type="term" value="F:metalloendopeptidase activity"/>
    <property type="evidence" value="ECO:0007669"/>
    <property type="project" value="UniProtKB-UniRule"/>
</dbReference>
<name>H2C4K9_9CREN</name>
<dbReference type="CDD" id="cd07338">
    <property type="entry name" value="M48B_HtpX_like"/>
    <property type="match status" value="1"/>
</dbReference>
<feature type="transmembrane region" description="Helical" evidence="11">
    <location>
        <begin position="37"/>
        <end position="57"/>
    </location>
</feature>
<comment type="subcellular location">
    <subcellularLocation>
        <location evidence="11">Cell membrane</location>
        <topology evidence="11">Multi-pass membrane protein</topology>
    </subcellularLocation>
</comment>
<dbReference type="STRING" id="671065.MetMK1DRAFT_00015310"/>
<dbReference type="AlphaFoldDB" id="H2C4K9"/>
<dbReference type="Proteomes" id="UP000003980">
    <property type="component" value="Unassembled WGS sequence"/>
</dbReference>
<keyword evidence="3 11" id="KW-0645">Protease</keyword>
<feature type="transmembrane region" description="Helical" evidence="11">
    <location>
        <begin position="12"/>
        <end position="31"/>
    </location>
</feature>
<dbReference type="eggNOG" id="arCOG01331">
    <property type="taxonomic scope" value="Archaea"/>
</dbReference>
<protein>
    <recommendedName>
        <fullName evidence="11">Protease HtpX homolog</fullName>
        <ecNumber evidence="11">3.4.24.-</ecNumber>
    </recommendedName>
</protein>
<dbReference type="GO" id="GO:0008270">
    <property type="term" value="F:zinc ion binding"/>
    <property type="evidence" value="ECO:0007669"/>
    <property type="project" value="UniProtKB-UniRule"/>
</dbReference>
<organism evidence="13 14">
    <name type="scientific">Metallosphaera yellowstonensis MK1</name>
    <dbReference type="NCBI Taxonomy" id="671065"/>
    <lineage>
        <taxon>Archaea</taxon>
        <taxon>Thermoproteota</taxon>
        <taxon>Thermoprotei</taxon>
        <taxon>Sulfolobales</taxon>
        <taxon>Sulfolobaceae</taxon>
        <taxon>Metallosphaera</taxon>
    </lineage>
</organism>
<keyword evidence="9 11" id="KW-0482">Metalloprotease</keyword>
<dbReference type="EMBL" id="JH597761">
    <property type="protein sequence ID" value="EHP71027.1"/>
    <property type="molecule type" value="Genomic_DNA"/>
</dbReference>
<feature type="transmembrane region" description="Helical" evidence="11">
    <location>
        <begin position="182"/>
        <end position="209"/>
    </location>
</feature>
<feature type="binding site" evidence="11">
    <location>
        <position position="214"/>
    </location>
    <ligand>
        <name>Zn(2+)</name>
        <dbReference type="ChEBI" id="CHEBI:29105"/>
        <note>catalytic</note>
    </ligand>
</feature>
<comment type="similarity">
    <text evidence="1 11">Belongs to the peptidase M48B family.</text>
</comment>
<dbReference type="EC" id="3.4.24.-" evidence="11"/>
<dbReference type="OrthoDB" id="28389at2157"/>
<evidence type="ECO:0000256" key="1">
    <source>
        <dbReference type="ARBA" id="ARBA00009779"/>
    </source>
</evidence>
<dbReference type="RefSeq" id="WP_009072085.1">
    <property type="nucleotide sequence ID" value="NZ_JH597761.1"/>
</dbReference>
<dbReference type="Pfam" id="PF01435">
    <property type="entry name" value="Peptidase_M48"/>
    <property type="match status" value="1"/>
</dbReference>
<dbReference type="Gene3D" id="3.30.2010.10">
    <property type="entry name" value="Metalloproteases ('zincins'), catalytic domain"/>
    <property type="match status" value="1"/>
</dbReference>
<evidence type="ECO:0000256" key="8">
    <source>
        <dbReference type="ARBA" id="ARBA00022989"/>
    </source>
</evidence>
<dbReference type="HOGENOM" id="CLU_042266_4_1_2"/>
<dbReference type="PANTHER" id="PTHR43221">
    <property type="entry name" value="PROTEASE HTPX"/>
    <property type="match status" value="1"/>
</dbReference>
<comment type="cofactor">
    <cofactor evidence="11">
        <name>Zn(2+)</name>
        <dbReference type="ChEBI" id="CHEBI:29105"/>
    </cofactor>
    <text evidence="11">Binds 1 zinc ion per subunit.</text>
</comment>
<dbReference type="GO" id="GO:0006508">
    <property type="term" value="P:proteolysis"/>
    <property type="evidence" value="ECO:0007669"/>
    <property type="project" value="UniProtKB-KW"/>
</dbReference>
<evidence type="ECO:0000256" key="7">
    <source>
        <dbReference type="ARBA" id="ARBA00022833"/>
    </source>
</evidence>
<feature type="transmembrane region" description="Helical" evidence="11">
    <location>
        <begin position="157"/>
        <end position="176"/>
    </location>
</feature>
<dbReference type="PANTHER" id="PTHR43221:SF2">
    <property type="entry name" value="PROTEASE HTPX HOMOLOG"/>
    <property type="match status" value="1"/>
</dbReference>
<keyword evidence="5 11" id="KW-0479">Metal-binding</keyword>
<evidence type="ECO:0000256" key="2">
    <source>
        <dbReference type="ARBA" id="ARBA00022475"/>
    </source>
</evidence>
<evidence type="ECO:0000256" key="10">
    <source>
        <dbReference type="ARBA" id="ARBA00023136"/>
    </source>
</evidence>
<evidence type="ECO:0000259" key="12">
    <source>
        <dbReference type="Pfam" id="PF01435"/>
    </source>
</evidence>
<dbReference type="InterPro" id="IPR050083">
    <property type="entry name" value="HtpX_protease"/>
</dbReference>
<keyword evidence="14" id="KW-1185">Reference proteome</keyword>
<proteinExistence type="inferred from homology"/>
<gene>
    <name evidence="11" type="primary">htpX</name>
    <name evidence="13" type="ORF">MetMK1DRAFT_00015310</name>
</gene>
<keyword evidence="6 11" id="KW-0378">Hydrolase</keyword>
<evidence type="ECO:0000256" key="5">
    <source>
        <dbReference type="ARBA" id="ARBA00022723"/>
    </source>
</evidence>
<feature type="domain" description="Peptidase M48" evidence="12">
    <location>
        <begin position="71"/>
        <end position="300"/>
    </location>
</feature>
<dbReference type="GO" id="GO:0005886">
    <property type="term" value="C:plasma membrane"/>
    <property type="evidence" value="ECO:0007669"/>
    <property type="project" value="UniProtKB-SubCell"/>
</dbReference>
<feature type="binding site" evidence="11">
    <location>
        <position position="139"/>
    </location>
    <ligand>
        <name>Zn(2+)</name>
        <dbReference type="ChEBI" id="CHEBI:29105"/>
        <note>catalytic</note>
    </ligand>
</feature>
<sequence>MTFNLRLEMIAAGFLTVVSEALTIYTLLALLGISPLIVLFVLPIFWFVQWVVSPYLVGRNTFEVTPYDPTFGWVYHLVSEVAVESRVKPPKVYVADVGYPNAFAHGNYITGKRVAITIPLLNILTPQELRAVVAHEIGHIKHNDVEIGMALGLIPTALSYVSTLLMYAGYFLLFLAGDEVELAMALASLALGGFLFVVTFFLQIFVLWFNRLRESYADYHSVSLLGKGSLNLATALAKIQIYMQKVRLDPFTGIIVTTAPVRVDNTEPYLLVQEWLRKKVSLLTDFLSTHPHPAKRVQMIYSLIGG</sequence>
<evidence type="ECO:0000256" key="6">
    <source>
        <dbReference type="ARBA" id="ARBA00022801"/>
    </source>
</evidence>
<evidence type="ECO:0000256" key="11">
    <source>
        <dbReference type="HAMAP-Rule" id="MF_00188"/>
    </source>
</evidence>
<keyword evidence="4 11" id="KW-0812">Transmembrane</keyword>
<dbReference type="HAMAP" id="MF_00188">
    <property type="entry name" value="Pept_M48_protease_HtpX"/>
    <property type="match status" value="1"/>
</dbReference>
<evidence type="ECO:0000313" key="14">
    <source>
        <dbReference type="Proteomes" id="UP000003980"/>
    </source>
</evidence>
<dbReference type="InterPro" id="IPR001915">
    <property type="entry name" value="Peptidase_M48"/>
</dbReference>
<evidence type="ECO:0000256" key="4">
    <source>
        <dbReference type="ARBA" id="ARBA00022692"/>
    </source>
</evidence>
<evidence type="ECO:0000256" key="3">
    <source>
        <dbReference type="ARBA" id="ARBA00022670"/>
    </source>
</evidence>
<keyword evidence="8 11" id="KW-1133">Transmembrane helix</keyword>
<evidence type="ECO:0000313" key="13">
    <source>
        <dbReference type="EMBL" id="EHP71027.1"/>
    </source>
</evidence>
<keyword evidence="7 11" id="KW-0862">Zinc</keyword>
<keyword evidence="10 11" id="KW-0472">Membrane</keyword>